<feature type="compositionally biased region" description="Basic residues" evidence="11">
    <location>
        <begin position="441"/>
        <end position="455"/>
    </location>
</feature>
<dbReference type="PANTHER" id="PTHR46367:SF1">
    <property type="entry name" value="ATAXIN-7-LIKE PROTEIN 3"/>
    <property type="match status" value="1"/>
</dbReference>
<gene>
    <name evidence="12" type="ORF">ACA1_184330</name>
</gene>
<evidence type="ECO:0000313" key="12">
    <source>
        <dbReference type="EMBL" id="ELR21487.1"/>
    </source>
</evidence>
<dbReference type="RefSeq" id="XP_004346031.1">
    <property type="nucleotide sequence ID" value="XM_004345981.1"/>
</dbReference>
<evidence type="ECO:0000256" key="11">
    <source>
        <dbReference type="SAM" id="MobiDB-lite"/>
    </source>
</evidence>
<dbReference type="EMBL" id="KB007904">
    <property type="protein sequence ID" value="ELR21487.1"/>
    <property type="molecule type" value="Genomic_DNA"/>
</dbReference>
<keyword evidence="6" id="KW-0805">Transcription regulation</keyword>
<evidence type="ECO:0000256" key="9">
    <source>
        <dbReference type="ARBA" id="ARBA00023242"/>
    </source>
</evidence>
<feature type="region of interest" description="Disordered" evidence="11">
    <location>
        <begin position="260"/>
        <end position="286"/>
    </location>
</feature>
<dbReference type="AlphaFoldDB" id="L8H8C5"/>
<keyword evidence="7 10" id="KW-0010">Activator</keyword>
<dbReference type="Pfam" id="PF08209">
    <property type="entry name" value="Sgf11"/>
    <property type="match status" value="1"/>
</dbReference>
<feature type="region of interest" description="Disordered" evidence="11">
    <location>
        <begin position="60"/>
        <end position="79"/>
    </location>
</feature>
<keyword evidence="4" id="KW-0862">Zinc</keyword>
<accession>L8H8C5</accession>
<protein>
    <recommendedName>
        <fullName evidence="10">SAGA-associated factor 11</fullName>
    </recommendedName>
</protein>
<dbReference type="GO" id="GO:0003713">
    <property type="term" value="F:transcription coactivator activity"/>
    <property type="evidence" value="ECO:0007669"/>
    <property type="project" value="TreeGrafter"/>
</dbReference>
<dbReference type="Proteomes" id="UP000011083">
    <property type="component" value="Unassembled WGS sequence"/>
</dbReference>
<evidence type="ECO:0000256" key="7">
    <source>
        <dbReference type="ARBA" id="ARBA00023159"/>
    </source>
</evidence>
<evidence type="ECO:0000256" key="10">
    <source>
        <dbReference type="RuleBase" id="RU261113"/>
    </source>
</evidence>
<dbReference type="GO" id="GO:0006357">
    <property type="term" value="P:regulation of transcription by RNA polymerase II"/>
    <property type="evidence" value="ECO:0007669"/>
    <property type="project" value="TreeGrafter"/>
</dbReference>
<dbReference type="InterPro" id="IPR051078">
    <property type="entry name" value="SGF11"/>
</dbReference>
<keyword evidence="8" id="KW-0804">Transcription</keyword>
<sequence length="461" mass="48533">MERTVDGGDEGDTFSFSVAAPTTAASAPGGPLGAGRARPALQGQGGDEAPLLLLAARLGEGAGGAGPEASQQRPQHQQQLTAKEVLRLHRPRAAVLRVVAKEVVDDGDVGAGGGGGGAEAQHREHRNGTWGRPEQVQQTKEAMVAEVFQDLVDDLLREVVFEMHRHVHPLPFAWNASTKAHQYPSGILDKNGYDIFGQAVSGKVVTGEVRFDCLNCGRTVVASRYAPHLEKCMGIGRMARNSSRIASRRMKALDDDVYTPNPSLYMASPSFEDDDDEDDDDATYGEHGKQRALLMLKEEAHTGDELLHAAMLPPDEQHGTSGTRGGPGLTAKQHQGKRAAAALGGGGAGLASAAVAKARGGVVRKQPPKKKGRASAPEAESALISFGIDDDEAFADGDDIEVVEEMEAGVAGDGQHLYDMVEVEEDGLAAASDEHEEKTTAKRKGKLAGRGRGRGRGGAAK</sequence>
<evidence type="ECO:0000256" key="5">
    <source>
        <dbReference type="ARBA" id="ARBA00022853"/>
    </source>
</evidence>
<evidence type="ECO:0000313" key="13">
    <source>
        <dbReference type="Proteomes" id="UP000011083"/>
    </source>
</evidence>
<organism evidence="12 13">
    <name type="scientific">Acanthamoeba castellanii (strain ATCC 30010 / Neff)</name>
    <dbReference type="NCBI Taxonomy" id="1257118"/>
    <lineage>
        <taxon>Eukaryota</taxon>
        <taxon>Amoebozoa</taxon>
        <taxon>Discosea</taxon>
        <taxon>Longamoebia</taxon>
        <taxon>Centramoebida</taxon>
        <taxon>Acanthamoebidae</taxon>
        <taxon>Acanthamoeba</taxon>
    </lineage>
</organism>
<dbReference type="VEuPathDB" id="AmoebaDB:ACA1_184330"/>
<dbReference type="GO" id="GO:0006325">
    <property type="term" value="P:chromatin organization"/>
    <property type="evidence" value="ECO:0007669"/>
    <property type="project" value="UniProtKB-KW"/>
</dbReference>
<comment type="subcellular location">
    <subcellularLocation>
        <location evidence="1 10">Nucleus</location>
    </subcellularLocation>
</comment>
<dbReference type="GO" id="GO:0000124">
    <property type="term" value="C:SAGA complex"/>
    <property type="evidence" value="ECO:0007669"/>
    <property type="project" value="TreeGrafter"/>
</dbReference>
<name>L8H8C5_ACACF</name>
<dbReference type="GO" id="GO:0008270">
    <property type="term" value="F:zinc ion binding"/>
    <property type="evidence" value="ECO:0007669"/>
    <property type="project" value="UniProtKB-KW"/>
</dbReference>
<dbReference type="InterPro" id="IPR013246">
    <property type="entry name" value="SAGA_su_Sgf11"/>
</dbReference>
<dbReference type="KEGG" id="acan:ACA1_184330"/>
<evidence type="ECO:0000256" key="4">
    <source>
        <dbReference type="ARBA" id="ARBA00022833"/>
    </source>
</evidence>
<keyword evidence="2" id="KW-0479">Metal-binding</keyword>
<feature type="region of interest" description="Disordered" evidence="11">
    <location>
        <begin position="22"/>
        <end position="45"/>
    </location>
</feature>
<feature type="region of interest" description="Disordered" evidence="11">
    <location>
        <begin position="427"/>
        <end position="461"/>
    </location>
</feature>
<reference evidence="12 13" key="1">
    <citation type="journal article" date="2013" name="Genome Biol.">
        <title>Genome of Acanthamoeba castellanii highlights extensive lateral gene transfer and early evolution of tyrosine kinase signaling.</title>
        <authorList>
            <person name="Clarke M."/>
            <person name="Lohan A.J."/>
            <person name="Liu B."/>
            <person name="Lagkouvardos I."/>
            <person name="Roy S."/>
            <person name="Zafar N."/>
            <person name="Bertelli C."/>
            <person name="Schilde C."/>
            <person name="Kianianmomeni A."/>
            <person name="Burglin T.R."/>
            <person name="Frech C."/>
            <person name="Turcotte B."/>
            <person name="Kopec K.O."/>
            <person name="Synnott J.M."/>
            <person name="Choo C."/>
            <person name="Paponov I."/>
            <person name="Finkler A."/>
            <person name="Soon Heng Tan C."/>
            <person name="Hutchins A.P."/>
            <person name="Weinmeier T."/>
            <person name="Rattei T."/>
            <person name="Chu J.S."/>
            <person name="Gimenez G."/>
            <person name="Irimia M."/>
            <person name="Rigden D.J."/>
            <person name="Fitzpatrick D.A."/>
            <person name="Lorenzo-Morales J."/>
            <person name="Bateman A."/>
            <person name="Chiu C.H."/>
            <person name="Tang P."/>
            <person name="Hegemann P."/>
            <person name="Fromm H."/>
            <person name="Raoult D."/>
            <person name="Greub G."/>
            <person name="Miranda-Saavedra D."/>
            <person name="Chen N."/>
            <person name="Nash P."/>
            <person name="Ginger M.L."/>
            <person name="Horn M."/>
            <person name="Schaap P."/>
            <person name="Caler L."/>
            <person name="Loftus B."/>
        </authorList>
    </citation>
    <scope>NUCLEOTIDE SEQUENCE [LARGE SCALE GENOMIC DNA]</scope>
    <source>
        <strain evidence="12 13">Neff</strain>
    </source>
</reference>
<proteinExistence type="inferred from homology"/>
<feature type="compositionally biased region" description="Acidic residues" evidence="11">
    <location>
        <begin position="271"/>
        <end position="283"/>
    </location>
</feature>
<dbReference type="Gene3D" id="3.30.160.60">
    <property type="entry name" value="Classic Zinc Finger"/>
    <property type="match status" value="1"/>
</dbReference>
<keyword evidence="13" id="KW-1185">Reference proteome</keyword>
<evidence type="ECO:0000256" key="1">
    <source>
        <dbReference type="ARBA" id="ARBA00004123"/>
    </source>
</evidence>
<feature type="compositionally biased region" description="Polar residues" evidence="11">
    <location>
        <begin position="70"/>
        <end position="79"/>
    </location>
</feature>
<comment type="similarity">
    <text evidence="10">Belongs to the SGF11 family.</text>
</comment>
<evidence type="ECO:0000256" key="6">
    <source>
        <dbReference type="ARBA" id="ARBA00023015"/>
    </source>
</evidence>
<feature type="compositionally biased region" description="Gly residues" evidence="11">
    <location>
        <begin position="109"/>
        <end position="118"/>
    </location>
</feature>
<feature type="region of interest" description="Disordered" evidence="11">
    <location>
        <begin position="313"/>
        <end position="345"/>
    </location>
</feature>
<feature type="compositionally biased region" description="Low complexity" evidence="11">
    <location>
        <begin position="22"/>
        <end position="41"/>
    </location>
</feature>
<dbReference type="GeneID" id="14922381"/>
<dbReference type="PANTHER" id="PTHR46367">
    <property type="entry name" value="ATAXIN-7-LIKE PROTEIN 3"/>
    <property type="match status" value="1"/>
</dbReference>
<evidence type="ECO:0000256" key="8">
    <source>
        <dbReference type="ARBA" id="ARBA00023163"/>
    </source>
</evidence>
<keyword evidence="3" id="KW-0863">Zinc-finger</keyword>
<evidence type="ECO:0000256" key="2">
    <source>
        <dbReference type="ARBA" id="ARBA00022723"/>
    </source>
</evidence>
<feature type="region of interest" description="Disordered" evidence="11">
    <location>
        <begin position="109"/>
        <end position="130"/>
    </location>
</feature>
<keyword evidence="9" id="KW-0539">Nucleus</keyword>
<dbReference type="GO" id="GO:0071819">
    <property type="term" value="C:DUBm complex"/>
    <property type="evidence" value="ECO:0007669"/>
    <property type="project" value="UniProtKB-ARBA"/>
</dbReference>
<keyword evidence="5" id="KW-0156">Chromatin regulator</keyword>
<dbReference type="STRING" id="1257118.L8H8C5"/>
<evidence type="ECO:0000256" key="3">
    <source>
        <dbReference type="ARBA" id="ARBA00022771"/>
    </source>
</evidence>
<dbReference type="OrthoDB" id="21557at2759"/>
<dbReference type="FunFam" id="3.30.160.60:FF:000118">
    <property type="entry name" value="Ataxin-7-like protein 3"/>
    <property type="match status" value="1"/>
</dbReference>